<organism evidence="19">
    <name type="scientific">Physcomitrium patens</name>
    <name type="common">Spreading-leaved earth moss</name>
    <name type="synonym">Physcomitrella patens</name>
    <dbReference type="NCBI Taxonomy" id="3218"/>
    <lineage>
        <taxon>Eukaryota</taxon>
        <taxon>Viridiplantae</taxon>
        <taxon>Streptophyta</taxon>
        <taxon>Embryophyta</taxon>
        <taxon>Bryophyta</taxon>
        <taxon>Bryophytina</taxon>
        <taxon>Bryopsida</taxon>
        <taxon>Funariidae</taxon>
        <taxon>Funariales</taxon>
        <taxon>Funariaceae</taxon>
        <taxon>Physcomitrium</taxon>
    </lineage>
</organism>
<comment type="similarity">
    <text evidence="3">In the C-terminal section; belongs to the protein kinase superfamily. Ser/Thr protein kinase family.</text>
</comment>
<evidence type="ECO:0000256" key="10">
    <source>
        <dbReference type="ARBA" id="ARBA00022741"/>
    </source>
</evidence>
<dbReference type="EnsemblPlants" id="Pp3c12_25650V3.2">
    <property type="protein sequence ID" value="PAC:32972824.CDS.1"/>
    <property type="gene ID" value="Pp3c12_25650"/>
</dbReference>
<dbReference type="InterPro" id="IPR001220">
    <property type="entry name" value="Legume_lectin_dom"/>
</dbReference>
<dbReference type="PROSITE" id="PS00307">
    <property type="entry name" value="LECTIN_LEGUME_BETA"/>
    <property type="match status" value="1"/>
</dbReference>
<keyword evidence="13 16" id="KW-0472">Membrane</keyword>
<evidence type="ECO:0000313" key="19">
    <source>
        <dbReference type="EMBL" id="PNR44379.1"/>
    </source>
</evidence>
<evidence type="ECO:0000256" key="12">
    <source>
        <dbReference type="ARBA" id="ARBA00022989"/>
    </source>
</evidence>
<feature type="domain" description="Protein kinase" evidence="18">
    <location>
        <begin position="470"/>
        <end position="751"/>
    </location>
</feature>
<gene>
    <name evidence="20" type="primary">LOC112289905</name>
    <name evidence="19" type="ORF">PHYPA_016763</name>
</gene>
<dbReference type="AlphaFoldDB" id="A0A2K1JS68"/>
<dbReference type="Pfam" id="PF07714">
    <property type="entry name" value="PK_Tyr_Ser-Thr"/>
    <property type="match status" value="1"/>
</dbReference>
<keyword evidence="10" id="KW-0547">Nucleotide-binding</keyword>
<keyword evidence="6" id="KW-0418">Kinase</keyword>
<protein>
    <recommendedName>
        <fullName evidence="4">non-specific serine/threonine protein kinase</fullName>
        <ecNumber evidence="4">2.7.11.1</ecNumber>
    </recommendedName>
</protein>
<accession>A0A2K1JS68</accession>
<dbReference type="InterPro" id="IPR008271">
    <property type="entry name" value="Ser/Thr_kinase_AS"/>
</dbReference>
<keyword evidence="8 17" id="KW-0732">Signal</keyword>
<keyword evidence="11" id="KW-0067">ATP-binding</keyword>
<evidence type="ECO:0000256" key="7">
    <source>
        <dbReference type="ARBA" id="ARBA00022692"/>
    </source>
</evidence>
<dbReference type="STRING" id="3218.A0A2K1JS68"/>
<dbReference type="PROSITE" id="PS50011">
    <property type="entry name" value="PROTEIN_KINASE_DOM"/>
    <property type="match status" value="1"/>
</dbReference>
<dbReference type="Proteomes" id="UP000006727">
    <property type="component" value="Chromosome 12"/>
</dbReference>
<dbReference type="SUPFAM" id="SSF56112">
    <property type="entry name" value="Protein kinase-like (PK-like)"/>
    <property type="match status" value="1"/>
</dbReference>
<feature type="transmembrane region" description="Helical" evidence="16">
    <location>
        <begin position="309"/>
        <end position="334"/>
    </location>
</feature>
<dbReference type="PROSITE" id="PS00108">
    <property type="entry name" value="PROTEIN_KINASE_ST"/>
    <property type="match status" value="1"/>
</dbReference>
<keyword evidence="5" id="KW-1003">Cell membrane</keyword>
<dbReference type="GO" id="GO:0005886">
    <property type="term" value="C:plasma membrane"/>
    <property type="evidence" value="ECO:0000318"/>
    <property type="project" value="GO_Central"/>
</dbReference>
<comment type="similarity">
    <text evidence="2">In the N-terminal section; belongs to the leguminous lectin family.</text>
</comment>
<dbReference type="CDD" id="cd06899">
    <property type="entry name" value="lectin_legume_LecRK_Arcelin_ConA"/>
    <property type="match status" value="1"/>
</dbReference>
<dbReference type="SUPFAM" id="SSF49899">
    <property type="entry name" value="Concanavalin A-like lectins/glucanases"/>
    <property type="match status" value="1"/>
</dbReference>
<dbReference type="EMBL" id="ABEU02000012">
    <property type="protein sequence ID" value="PNR44379.1"/>
    <property type="molecule type" value="Genomic_DNA"/>
</dbReference>
<dbReference type="InterPro" id="IPR019825">
    <property type="entry name" value="Lectin_legB_Mn/Ca_BS"/>
</dbReference>
<dbReference type="RefSeq" id="XP_024391394.1">
    <property type="nucleotide sequence ID" value="XM_024535626.2"/>
</dbReference>
<dbReference type="Gene3D" id="2.60.120.200">
    <property type="match status" value="1"/>
</dbReference>
<dbReference type="Gene3D" id="1.10.510.10">
    <property type="entry name" value="Transferase(Phosphotransferase) domain 1"/>
    <property type="match status" value="1"/>
</dbReference>
<evidence type="ECO:0000313" key="21">
    <source>
        <dbReference type="Proteomes" id="UP000006727"/>
    </source>
</evidence>
<evidence type="ECO:0000256" key="14">
    <source>
        <dbReference type="ARBA" id="ARBA00023170"/>
    </source>
</evidence>
<dbReference type="EnsemblPlants" id="Pp3c12_25650V3.1">
    <property type="protein sequence ID" value="PAC:32972823.CDS.1"/>
    <property type="gene ID" value="Pp3c12_25650"/>
</dbReference>
<dbReference type="FunFam" id="1.10.510.10:FF:000240">
    <property type="entry name" value="Lectin-domain containing receptor kinase A4.3"/>
    <property type="match status" value="1"/>
</dbReference>
<keyword evidence="14" id="KW-0675">Receptor</keyword>
<evidence type="ECO:0000256" key="11">
    <source>
        <dbReference type="ARBA" id="ARBA00022840"/>
    </source>
</evidence>
<keyword evidence="6" id="KW-0808">Transferase</keyword>
<dbReference type="GO" id="GO:0030246">
    <property type="term" value="F:carbohydrate binding"/>
    <property type="evidence" value="ECO:0007669"/>
    <property type="project" value="UniProtKB-KW"/>
</dbReference>
<dbReference type="InterPro" id="IPR050528">
    <property type="entry name" value="L-type_Lectin-RKs"/>
</dbReference>
<dbReference type="InterPro" id="IPR011009">
    <property type="entry name" value="Kinase-like_dom_sf"/>
</dbReference>
<dbReference type="GO" id="GO:0002229">
    <property type="term" value="P:defense response to oomycetes"/>
    <property type="evidence" value="ECO:0007669"/>
    <property type="project" value="UniProtKB-ARBA"/>
</dbReference>
<dbReference type="InterPro" id="IPR001245">
    <property type="entry name" value="Ser-Thr/Tyr_kinase_cat_dom"/>
</dbReference>
<evidence type="ECO:0000256" key="1">
    <source>
        <dbReference type="ARBA" id="ARBA00004251"/>
    </source>
</evidence>
<dbReference type="SMART" id="SM00220">
    <property type="entry name" value="S_TKc"/>
    <property type="match status" value="1"/>
</dbReference>
<reference evidence="20" key="3">
    <citation type="submission" date="2020-12" db="UniProtKB">
        <authorList>
            <consortium name="EnsemblPlants"/>
        </authorList>
    </citation>
    <scope>IDENTIFICATION</scope>
</reference>
<dbReference type="Gene3D" id="3.30.200.20">
    <property type="entry name" value="Phosphorylase Kinase, domain 1"/>
    <property type="match status" value="1"/>
</dbReference>
<evidence type="ECO:0000259" key="18">
    <source>
        <dbReference type="PROSITE" id="PS50011"/>
    </source>
</evidence>
<evidence type="ECO:0000256" key="3">
    <source>
        <dbReference type="ARBA" id="ARBA00010217"/>
    </source>
</evidence>
<evidence type="ECO:0000256" key="9">
    <source>
        <dbReference type="ARBA" id="ARBA00022734"/>
    </source>
</evidence>
<evidence type="ECO:0000256" key="8">
    <source>
        <dbReference type="ARBA" id="ARBA00022729"/>
    </source>
</evidence>
<dbReference type="PANTHER" id="PTHR27007">
    <property type="match status" value="1"/>
</dbReference>
<dbReference type="PaxDb" id="3218-PP1S155_56V6.1"/>
<dbReference type="Pfam" id="PF00139">
    <property type="entry name" value="Lectin_legB"/>
    <property type="match status" value="1"/>
</dbReference>
<proteinExistence type="inferred from homology"/>
<keyword evidence="7 16" id="KW-0812">Transmembrane</keyword>
<keyword evidence="9" id="KW-0430">Lectin</keyword>
<evidence type="ECO:0000256" key="5">
    <source>
        <dbReference type="ARBA" id="ARBA00022475"/>
    </source>
</evidence>
<evidence type="ECO:0000256" key="13">
    <source>
        <dbReference type="ARBA" id="ARBA00023136"/>
    </source>
</evidence>
<evidence type="ECO:0000256" key="17">
    <source>
        <dbReference type="SAM" id="SignalP"/>
    </source>
</evidence>
<dbReference type="EC" id="2.7.11.1" evidence="4"/>
<reference evidence="19 21" key="1">
    <citation type="journal article" date="2008" name="Science">
        <title>The Physcomitrella genome reveals evolutionary insights into the conquest of land by plants.</title>
        <authorList>
            <person name="Rensing S."/>
            <person name="Lang D."/>
            <person name="Zimmer A."/>
            <person name="Terry A."/>
            <person name="Salamov A."/>
            <person name="Shapiro H."/>
            <person name="Nishiyama T."/>
            <person name="Perroud P.-F."/>
            <person name="Lindquist E."/>
            <person name="Kamisugi Y."/>
            <person name="Tanahashi T."/>
            <person name="Sakakibara K."/>
            <person name="Fujita T."/>
            <person name="Oishi K."/>
            <person name="Shin-I T."/>
            <person name="Kuroki Y."/>
            <person name="Toyoda A."/>
            <person name="Suzuki Y."/>
            <person name="Hashimoto A."/>
            <person name="Yamaguchi K."/>
            <person name="Sugano A."/>
            <person name="Kohara Y."/>
            <person name="Fujiyama A."/>
            <person name="Anterola A."/>
            <person name="Aoki S."/>
            <person name="Ashton N."/>
            <person name="Barbazuk W.B."/>
            <person name="Barker E."/>
            <person name="Bennetzen J."/>
            <person name="Bezanilla M."/>
            <person name="Blankenship R."/>
            <person name="Cho S.H."/>
            <person name="Dutcher S."/>
            <person name="Estelle M."/>
            <person name="Fawcett J.A."/>
            <person name="Gundlach H."/>
            <person name="Hanada K."/>
            <person name="Heyl A."/>
            <person name="Hicks K.A."/>
            <person name="Hugh J."/>
            <person name="Lohr M."/>
            <person name="Mayer K."/>
            <person name="Melkozernov A."/>
            <person name="Murata T."/>
            <person name="Nelson D."/>
            <person name="Pils B."/>
            <person name="Prigge M."/>
            <person name="Reiss B."/>
            <person name="Renner T."/>
            <person name="Rombauts S."/>
            <person name="Rushton P."/>
            <person name="Sanderfoot A."/>
            <person name="Schween G."/>
            <person name="Shiu S.-H."/>
            <person name="Stueber K."/>
            <person name="Theodoulou F.L."/>
            <person name="Tu H."/>
            <person name="Van de Peer Y."/>
            <person name="Verrier P.J."/>
            <person name="Waters E."/>
            <person name="Wood A."/>
            <person name="Yang L."/>
            <person name="Cove D."/>
            <person name="Cuming A."/>
            <person name="Hasebe M."/>
            <person name="Lucas S."/>
            <person name="Mishler D.B."/>
            <person name="Reski R."/>
            <person name="Grigoriev I."/>
            <person name="Quatrano R.S."/>
            <person name="Boore J.L."/>
        </authorList>
    </citation>
    <scope>NUCLEOTIDE SEQUENCE [LARGE SCALE GENOMIC DNA]</scope>
    <source>
        <strain evidence="20 21">cv. Gransden 2004</strain>
    </source>
</reference>
<dbReference type="InterPro" id="IPR013320">
    <property type="entry name" value="ConA-like_dom_sf"/>
</dbReference>
<evidence type="ECO:0000313" key="20">
    <source>
        <dbReference type="EnsemblPlants" id="PAC:32972823.CDS.1"/>
    </source>
</evidence>
<name>A0A2K1JS68_PHYPA</name>
<evidence type="ECO:0000256" key="4">
    <source>
        <dbReference type="ARBA" id="ARBA00012513"/>
    </source>
</evidence>
<dbReference type="GeneID" id="112289905"/>
<keyword evidence="6" id="KW-0723">Serine/threonine-protein kinase</keyword>
<sequence length="787" mass="85511">MSNPCRLRVVHLLLLLLTILTTLAEGQLAKWNFANFSSSLATVRDSIVLLGDAAIVNTTGPPRLVLNGRGSQTGVATAGRVVYSSPVQFKDDLTRIFVSFSTNFTFTITDPGLPKPVGCGGFTFYIRGDNNSVGESGEYLGLTTEANDGLTSNRLLAVEFDTSISNIPGGDPSPAHIGLDVNGVKSDSTYDLCPGTPDCTVLVNRGDYLAKIAYDSSKEALSVELYLNTTNLVANWTAPKLSLEPIFQNYMYVGFTGSNGVFCNQTHTIYSWSFSTSRPPSSKPKSPEAPALHTSYDCYKFDGCNNYRALIIGVPVAVGGCALIFLMICIYCVYCRKTQKNPEYKAVDVSGPNSGPQTGGDNAVKVNAKSASAHELPAPLVNIALPLCHGKDKDPQDPKPTDFAPVAGQPSVTASSISMEPKPEVPVVESVDRNPHGKVTMCCVQTKPKRDYKDTIVFSAKELAQATKNFSEKVIIGTPGRKPVYKGVLRDNGAEVAIKEIALNNISNEFVSKAMLLGRIRHPNLVHLLGWCKCEEKRKLYLVYDYMPRGSMDKLLLLSKDADGFLGFDARYNVLVGVAAGLNCLHAEWEQCVLHRDVKPSNVYLDAMFNAHVGNFSLASLVDHDKVAHSTVMDGTLGYMAPEIPFTGKPTMKSDVFSYGILVLEVACGRLPLDWHLPQEERVLLDCVWRAREEGDIARVADKRLENTYSEKQMATLLQIGLNCAHPDPSMRPNMAFVWKVLIGGAEPPELPAKKPVIENYAALSSLGTMRNSASRGNLGSTSSDTQ</sequence>
<dbReference type="GO" id="GO:0005524">
    <property type="term" value="F:ATP binding"/>
    <property type="evidence" value="ECO:0007669"/>
    <property type="project" value="UniProtKB-KW"/>
</dbReference>
<dbReference type="Gramene" id="Pp3c12_25650V3.1">
    <property type="protein sequence ID" value="PAC:32972823.CDS.1"/>
    <property type="gene ID" value="Pp3c12_25650"/>
</dbReference>
<dbReference type="InterPro" id="IPR000719">
    <property type="entry name" value="Prot_kinase_dom"/>
</dbReference>
<evidence type="ECO:0000256" key="6">
    <source>
        <dbReference type="ARBA" id="ARBA00022527"/>
    </source>
</evidence>
<evidence type="ECO:0000256" key="16">
    <source>
        <dbReference type="SAM" id="Phobius"/>
    </source>
</evidence>
<evidence type="ECO:0000256" key="15">
    <source>
        <dbReference type="ARBA" id="ARBA00023180"/>
    </source>
</evidence>
<feature type="chain" id="PRO_5044576355" description="non-specific serine/threonine protein kinase" evidence="17">
    <location>
        <begin position="27"/>
        <end position="787"/>
    </location>
</feature>
<keyword evidence="15" id="KW-0325">Glycoprotein</keyword>
<keyword evidence="21" id="KW-1185">Reference proteome</keyword>
<dbReference type="Gramene" id="Pp3c12_25650V3.2">
    <property type="protein sequence ID" value="PAC:32972824.CDS.1"/>
    <property type="gene ID" value="Pp3c12_25650"/>
</dbReference>
<feature type="signal peptide" evidence="17">
    <location>
        <begin position="1"/>
        <end position="26"/>
    </location>
</feature>
<dbReference type="GO" id="GO:0004674">
    <property type="term" value="F:protein serine/threonine kinase activity"/>
    <property type="evidence" value="ECO:0007669"/>
    <property type="project" value="UniProtKB-KW"/>
</dbReference>
<reference evidence="19 21" key="2">
    <citation type="journal article" date="2018" name="Plant J.">
        <title>The Physcomitrella patens chromosome-scale assembly reveals moss genome structure and evolution.</title>
        <authorList>
            <person name="Lang D."/>
            <person name="Ullrich K.K."/>
            <person name="Murat F."/>
            <person name="Fuchs J."/>
            <person name="Jenkins J."/>
            <person name="Haas F.B."/>
            <person name="Piednoel M."/>
            <person name="Gundlach H."/>
            <person name="Van Bel M."/>
            <person name="Meyberg R."/>
            <person name="Vives C."/>
            <person name="Morata J."/>
            <person name="Symeonidi A."/>
            <person name="Hiss M."/>
            <person name="Muchero W."/>
            <person name="Kamisugi Y."/>
            <person name="Saleh O."/>
            <person name="Blanc G."/>
            <person name="Decker E.L."/>
            <person name="van Gessel N."/>
            <person name="Grimwood J."/>
            <person name="Hayes R.D."/>
            <person name="Graham S.W."/>
            <person name="Gunter L.E."/>
            <person name="McDaniel S.F."/>
            <person name="Hoernstein S.N.W."/>
            <person name="Larsson A."/>
            <person name="Li F.W."/>
            <person name="Perroud P.F."/>
            <person name="Phillips J."/>
            <person name="Ranjan P."/>
            <person name="Rokshar D.S."/>
            <person name="Rothfels C.J."/>
            <person name="Schneider L."/>
            <person name="Shu S."/>
            <person name="Stevenson D.W."/>
            <person name="Thummler F."/>
            <person name="Tillich M."/>
            <person name="Villarreal Aguilar J.C."/>
            <person name="Widiez T."/>
            <person name="Wong G.K."/>
            <person name="Wymore A."/>
            <person name="Zhang Y."/>
            <person name="Zimmer A.D."/>
            <person name="Quatrano R.S."/>
            <person name="Mayer K.F.X."/>
            <person name="Goodstein D."/>
            <person name="Casacuberta J.M."/>
            <person name="Vandepoele K."/>
            <person name="Reski R."/>
            <person name="Cuming A.C."/>
            <person name="Tuskan G.A."/>
            <person name="Maumus F."/>
            <person name="Salse J."/>
            <person name="Schmutz J."/>
            <person name="Rensing S.A."/>
        </authorList>
    </citation>
    <scope>NUCLEOTIDE SEQUENCE [LARGE SCALE GENOMIC DNA]</scope>
    <source>
        <strain evidence="20 21">cv. Gransden 2004</strain>
    </source>
</reference>
<evidence type="ECO:0000256" key="2">
    <source>
        <dbReference type="ARBA" id="ARBA00008536"/>
    </source>
</evidence>
<dbReference type="OMA" id="NQTHTIY"/>
<keyword evidence="12 16" id="KW-1133">Transmembrane helix</keyword>
<dbReference type="OrthoDB" id="4062651at2759"/>
<comment type="subcellular location">
    <subcellularLocation>
        <location evidence="1">Cell membrane</location>
        <topology evidence="1">Single-pass type I membrane protein</topology>
    </subcellularLocation>
</comment>